<proteinExistence type="predicted"/>
<sequence>MLAYSLIKPGISSVYKRNFAERDRKNLTFNKANNQTPRIFVDEQFIFYKKDLEDDDNTTSVRINLNPDPTPTYDHSLRNHMLAMLFI</sequence>
<accession>A0A6C0HC67</accession>
<dbReference type="EMBL" id="MN739929">
    <property type="protein sequence ID" value="QHT78191.1"/>
    <property type="molecule type" value="Genomic_DNA"/>
</dbReference>
<protein>
    <submittedName>
        <fullName evidence="1">Uncharacterized protein</fullName>
    </submittedName>
</protein>
<organism evidence="1">
    <name type="scientific">viral metagenome</name>
    <dbReference type="NCBI Taxonomy" id="1070528"/>
    <lineage>
        <taxon>unclassified sequences</taxon>
        <taxon>metagenomes</taxon>
        <taxon>organismal metagenomes</taxon>
    </lineage>
</organism>
<evidence type="ECO:0000313" key="1">
    <source>
        <dbReference type="EMBL" id="QHT78191.1"/>
    </source>
</evidence>
<reference evidence="1" key="1">
    <citation type="journal article" date="2020" name="Nature">
        <title>Giant virus diversity and host interactions through global metagenomics.</title>
        <authorList>
            <person name="Schulz F."/>
            <person name="Roux S."/>
            <person name="Paez-Espino D."/>
            <person name="Jungbluth S."/>
            <person name="Walsh D.A."/>
            <person name="Denef V.J."/>
            <person name="McMahon K.D."/>
            <person name="Konstantinidis K.T."/>
            <person name="Eloe-Fadrosh E.A."/>
            <person name="Kyrpides N.C."/>
            <person name="Woyke T."/>
        </authorList>
    </citation>
    <scope>NUCLEOTIDE SEQUENCE</scope>
    <source>
        <strain evidence="1">GVMAG-M-3300023179-91</strain>
    </source>
</reference>
<name>A0A6C0HC67_9ZZZZ</name>
<dbReference type="AlphaFoldDB" id="A0A6C0HC67"/>